<keyword evidence="2" id="KW-0732">Signal</keyword>
<dbReference type="Proteomes" id="UP000244722">
    <property type="component" value="Unassembled WGS sequence"/>
</dbReference>
<keyword evidence="4" id="KW-1185">Reference proteome</keyword>
<evidence type="ECO:0000313" key="4">
    <source>
        <dbReference type="Proteomes" id="UP000244722"/>
    </source>
</evidence>
<comment type="caution">
    <text evidence="3">The sequence shown here is derived from an EMBL/GenBank/DDBJ whole genome shotgun (WGS) entry which is preliminary data.</text>
</comment>
<reference evidence="3 4" key="1">
    <citation type="submission" date="2017-04" db="EMBL/GenBank/DDBJ databases">
        <title>Draft genome sequence of Tuber borchii Vittad., a whitish edible truffle.</title>
        <authorList>
            <consortium name="DOE Joint Genome Institute"/>
            <person name="Murat C."/>
            <person name="Kuo A."/>
            <person name="Barry K.W."/>
            <person name="Clum A."/>
            <person name="Dockter R.B."/>
            <person name="Fauchery L."/>
            <person name="Iotti M."/>
            <person name="Kohler A."/>
            <person name="Labutti K."/>
            <person name="Lindquist E.A."/>
            <person name="Lipzen A."/>
            <person name="Ohm R.A."/>
            <person name="Wang M."/>
            <person name="Grigoriev I.V."/>
            <person name="Zambonelli A."/>
            <person name="Martin F.M."/>
        </authorList>
    </citation>
    <scope>NUCLEOTIDE SEQUENCE [LARGE SCALE GENOMIC DNA]</scope>
    <source>
        <strain evidence="3 4">Tbo3840</strain>
    </source>
</reference>
<keyword evidence="1" id="KW-1133">Transmembrane helix</keyword>
<sequence>MHKISLFITIITALLPLHRAPPLNVLSYPCPSLTIHAFHASKSHRTLYTLTTMQFALSSPFFLFPITVLSIGFDCSLYTFFRCERLRDRERARMVFGRWMDGDRIGQPARPDLVRRLKGGRGRKEREKLGAWSYLHRFFISSQALSVTVTVPIESHNHILLIEKQYFTPNPSSPLSIPRPL</sequence>
<organism evidence="3 4">
    <name type="scientific">Tuber borchii</name>
    <name type="common">White truffle</name>
    <dbReference type="NCBI Taxonomy" id="42251"/>
    <lineage>
        <taxon>Eukaryota</taxon>
        <taxon>Fungi</taxon>
        <taxon>Dikarya</taxon>
        <taxon>Ascomycota</taxon>
        <taxon>Pezizomycotina</taxon>
        <taxon>Pezizomycetes</taxon>
        <taxon>Pezizales</taxon>
        <taxon>Tuberaceae</taxon>
        <taxon>Tuber</taxon>
    </lineage>
</organism>
<accession>A0A2T6ZDN8</accession>
<protein>
    <submittedName>
        <fullName evidence="3">Uncharacterized protein</fullName>
    </submittedName>
</protein>
<keyword evidence="1" id="KW-0472">Membrane</keyword>
<keyword evidence="1" id="KW-0812">Transmembrane</keyword>
<evidence type="ECO:0000313" key="3">
    <source>
        <dbReference type="EMBL" id="PUU73605.1"/>
    </source>
</evidence>
<gene>
    <name evidence="3" type="ORF">B9Z19DRAFT_527675</name>
</gene>
<feature type="chain" id="PRO_5015446403" evidence="2">
    <location>
        <begin position="21"/>
        <end position="181"/>
    </location>
</feature>
<evidence type="ECO:0000256" key="2">
    <source>
        <dbReference type="SAM" id="SignalP"/>
    </source>
</evidence>
<dbReference type="AlphaFoldDB" id="A0A2T6ZDN8"/>
<evidence type="ECO:0000256" key="1">
    <source>
        <dbReference type="SAM" id="Phobius"/>
    </source>
</evidence>
<feature type="transmembrane region" description="Helical" evidence="1">
    <location>
        <begin position="61"/>
        <end position="81"/>
    </location>
</feature>
<dbReference type="EMBL" id="NESQ01000363">
    <property type="protein sequence ID" value="PUU73605.1"/>
    <property type="molecule type" value="Genomic_DNA"/>
</dbReference>
<proteinExistence type="predicted"/>
<feature type="signal peptide" evidence="2">
    <location>
        <begin position="1"/>
        <end position="20"/>
    </location>
</feature>
<name>A0A2T6ZDN8_TUBBO</name>